<name>X0XTX5_9ZZZZ</name>
<dbReference type="Gene3D" id="3.40.50.11600">
    <property type="match status" value="1"/>
</dbReference>
<feature type="domain" description="CO dehydrogenase/acetyl-CoA synthase delta subunit TIM barrel" evidence="1">
    <location>
        <begin position="1"/>
        <end position="209"/>
    </location>
</feature>
<dbReference type="InterPro" id="IPR016041">
    <property type="entry name" value="Ac-CoA_synth_d_su_TIM-brl"/>
</dbReference>
<dbReference type="InterPro" id="IPR011005">
    <property type="entry name" value="Dihydropteroate_synth-like_sf"/>
</dbReference>
<dbReference type="InterPro" id="IPR051069">
    <property type="entry name" value="ACDS_complex_subunit"/>
</dbReference>
<feature type="non-terminal residue" evidence="2">
    <location>
        <position position="1"/>
    </location>
</feature>
<evidence type="ECO:0000259" key="1">
    <source>
        <dbReference type="Pfam" id="PF03599"/>
    </source>
</evidence>
<comment type="caution">
    <text evidence="2">The sequence shown here is derived from an EMBL/GenBank/DDBJ whole genome shotgun (WGS) entry which is preliminary data.</text>
</comment>
<sequence length="220" mass="24372">TLDNFTILRWDAINEEEEYLGFPLMGTPIVAWAEKTEDPIINEWNEAVLSAALITRFSDIIVVHSVSGWALLPLVFLRQNLYTDPRKPVAVEAGVNTYGEPDEMSPVLLTTNFALTFYTVASDIESAKLDCYLVVVDSEGMSVESAVAGRKVTADIIAETLEEYKVGDLVKHRHLVIPGRSARLSGEIQELTGWKVSVGPMDSSGIAKYLEEKWVPDPED</sequence>
<dbReference type="Pfam" id="PF03599">
    <property type="entry name" value="CdhD"/>
    <property type="match status" value="1"/>
</dbReference>
<accession>X0XTX5</accession>
<reference evidence="2" key="1">
    <citation type="journal article" date="2014" name="Front. Microbiol.">
        <title>High frequency of phylogenetically diverse reductive dehalogenase-homologous genes in deep subseafloor sedimentary metagenomes.</title>
        <authorList>
            <person name="Kawai M."/>
            <person name="Futagami T."/>
            <person name="Toyoda A."/>
            <person name="Takaki Y."/>
            <person name="Nishi S."/>
            <person name="Hori S."/>
            <person name="Arai W."/>
            <person name="Tsubouchi T."/>
            <person name="Morono Y."/>
            <person name="Uchiyama I."/>
            <person name="Ito T."/>
            <person name="Fujiyama A."/>
            <person name="Inagaki F."/>
            <person name="Takami H."/>
        </authorList>
    </citation>
    <scope>NUCLEOTIDE SEQUENCE</scope>
    <source>
        <strain evidence="2">Expedition CK06-06</strain>
    </source>
</reference>
<dbReference type="Gene3D" id="3.20.20.20">
    <property type="entry name" value="Dihydropteroate synthase-like"/>
    <property type="match status" value="1"/>
</dbReference>
<dbReference type="PANTHER" id="PTHR36214">
    <property type="match status" value="1"/>
</dbReference>
<organism evidence="2">
    <name type="scientific">marine sediment metagenome</name>
    <dbReference type="NCBI Taxonomy" id="412755"/>
    <lineage>
        <taxon>unclassified sequences</taxon>
        <taxon>metagenomes</taxon>
        <taxon>ecological metagenomes</taxon>
    </lineage>
</organism>
<dbReference type="PANTHER" id="PTHR36214:SF3">
    <property type="entry name" value="ACETYL-COA DECARBONYLASE_SYNTHASE COMPLEX SUBUNIT GAMMA"/>
    <property type="match status" value="1"/>
</dbReference>
<dbReference type="EMBL" id="BARS01048811">
    <property type="protein sequence ID" value="GAG28311.1"/>
    <property type="molecule type" value="Genomic_DNA"/>
</dbReference>
<gene>
    <name evidence="2" type="ORF">S01H1_73085</name>
</gene>
<dbReference type="AlphaFoldDB" id="X0XTX5"/>
<proteinExistence type="predicted"/>
<evidence type="ECO:0000313" key="2">
    <source>
        <dbReference type="EMBL" id="GAG28311.1"/>
    </source>
</evidence>
<protein>
    <recommendedName>
        <fullName evidence="1">CO dehydrogenase/acetyl-CoA synthase delta subunit TIM barrel domain-containing protein</fullName>
    </recommendedName>
</protein>